<organism evidence="2 3">
    <name type="scientific">Hondaea fermentalgiana</name>
    <dbReference type="NCBI Taxonomy" id="2315210"/>
    <lineage>
        <taxon>Eukaryota</taxon>
        <taxon>Sar</taxon>
        <taxon>Stramenopiles</taxon>
        <taxon>Bigyra</taxon>
        <taxon>Labyrinthulomycetes</taxon>
        <taxon>Thraustochytrida</taxon>
        <taxon>Thraustochytriidae</taxon>
        <taxon>Hondaea</taxon>
    </lineage>
</organism>
<accession>A0A2R5GB97</accession>
<dbReference type="Proteomes" id="UP000241890">
    <property type="component" value="Unassembled WGS sequence"/>
</dbReference>
<feature type="compositionally biased region" description="Polar residues" evidence="1">
    <location>
        <begin position="230"/>
        <end position="242"/>
    </location>
</feature>
<dbReference type="AlphaFoldDB" id="A0A2R5GB97"/>
<feature type="compositionally biased region" description="Low complexity" evidence="1">
    <location>
        <begin position="309"/>
        <end position="325"/>
    </location>
</feature>
<feature type="compositionally biased region" description="Basic and acidic residues" evidence="1">
    <location>
        <begin position="189"/>
        <end position="206"/>
    </location>
</feature>
<name>A0A2R5GB97_9STRA</name>
<gene>
    <name evidence="2" type="ORF">FCC1311_044932</name>
</gene>
<evidence type="ECO:0000313" key="2">
    <source>
        <dbReference type="EMBL" id="GBG28270.1"/>
    </source>
</evidence>
<comment type="caution">
    <text evidence="2">The sequence shown here is derived from an EMBL/GenBank/DDBJ whole genome shotgun (WGS) entry which is preliminary data.</text>
</comment>
<protein>
    <submittedName>
        <fullName evidence="2">Uncharacterized protein</fullName>
    </submittedName>
</protein>
<evidence type="ECO:0000313" key="3">
    <source>
        <dbReference type="Proteomes" id="UP000241890"/>
    </source>
</evidence>
<evidence type="ECO:0000256" key="1">
    <source>
        <dbReference type="SAM" id="MobiDB-lite"/>
    </source>
</evidence>
<dbReference type="InParanoid" id="A0A2R5GB97"/>
<sequence>MDMEVGSSETMPPLAQLRARVETKARAAKEKRIGEDDVEHKRRVDMASSVQDIVDQLSLWQKAHITLQECITNLTKAVEKEVIAKMGAQGISRREETEKAVNEQLGMEQVILDGMNAGIEISKKSLNLADADLNTIKKAKAEALREYEAASEKLSYTRERLGRCEKSIEREQKRKAERDAAAMEIHKEVRREAEAEATEAAREARLAKKARRRDPLKVKSEPGADDVPSSAASRTADENPSSKALRFKLSIPEGLVSDDQVSHNLYELVNARRIVRTLAGKGMPAENMYESGILPLLPAKPASEGSDPGAPDSANTSAAAASSAGKSGDEATQLLLPTFTTSFQIEGLCSDRSLDVSASPWSQKEYNMPPPPTFIPQHFAEVESSLAALKRQFQGTLSFKLAPQHGTNMLQAEVFSGNEFIKSLGSIPGFSGAQCISFFKDSGLKLM</sequence>
<dbReference type="EMBL" id="BEYU01000040">
    <property type="protein sequence ID" value="GBG28270.1"/>
    <property type="molecule type" value="Genomic_DNA"/>
</dbReference>
<reference evidence="2 3" key="1">
    <citation type="submission" date="2017-12" db="EMBL/GenBank/DDBJ databases">
        <title>Sequencing, de novo assembly and annotation of complete genome of a new Thraustochytrid species, strain FCC1311.</title>
        <authorList>
            <person name="Sedici K."/>
            <person name="Godart F."/>
            <person name="Aiese Cigliano R."/>
            <person name="Sanseverino W."/>
            <person name="Barakat M."/>
            <person name="Ortet P."/>
            <person name="Marechal E."/>
            <person name="Cagnac O."/>
            <person name="Amato A."/>
        </authorList>
    </citation>
    <scope>NUCLEOTIDE SEQUENCE [LARGE SCALE GENOMIC DNA]</scope>
</reference>
<keyword evidence="3" id="KW-1185">Reference proteome</keyword>
<feature type="compositionally biased region" description="Basic and acidic residues" evidence="1">
    <location>
        <begin position="213"/>
        <end position="222"/>
    </location>
</feature>
<feature type="region of interest" description="Disordered" evidence="1">
    <location>
        <begin position="189"/>
        <end position="243"/>
    </location>
</feature>
<proteinExistence type="predicted"/>
<feature type="region of interest" description="Disordered" evidence="1">
    <location>
        <begin position="299"/>
        <end position="325"/>
    </location>
</feature>